<keyword evidence="2" id="KW-1185">Reference proteome</keyword>
<sequence length="100" mass="11217">MPVRRPLRYRRPSELQTEYCWQYLSILDDEVLVTQHVQERIVTGSVTLQREANDIQRLVATGSAATLSGKVDLAALRLAQAQGGLLTSRRIDSSGKWPPL</sequence>
<reference evidence="1 2" key="1">
    <citation type="journal article" date="2021" name="Genome Biol.">
        <title>AFLAP: assembly-free linkage analysis pipeline using k-mers from genome sequencing data.</title>
        <authorList>
            <person name="Fletcher K."/>
            <person name="Zhang L."/>
            <person name="Gil J."/>
            <person name="Han R."/>
            <person name="Cavanaugh K."/>
            <person name="Michelmore R."/>
        </authorList>
    </citation>
    <scope>NUCLEOTIDE SEQUENCE [LARGE SCALE GENOMIC DNA]</scope>
    <source>
        <strain evidence="1 2">SF5</strain>
    </source>
</reference>
<dbReference type="EMBL" id="SHOA02000001">
    <property type="protein sequence ID" value="TDH72992.1"/>
    <property type="molecule type" value="Genomic_DNA"/>
</dbReference>
<proteinExistence type="predicted"/>
<comment type="caution">
    <text evidence="1">The sequence shown here is derived from an EMBL/GenBank/DDBJ whole genome shotgun (WGS) entry which is preliminary data.</text>
</comment>
<organism evidence="1 2">
    <name type="scientific">Bremia lactucae</name>
    <name type="common">Lettuce downy mildew</name>
    <dbReference type="NCBI Taxonomy" id="4779"/>
    <lineage>
        <taxon>Eukaryota</taxon>
        <taxon>Sar</taxon>
        <taxon>Stramenopiles</taxon>
        <taxon>Oomycota</taxon>
        <taxon>Peronosporomycetes</taxon>
        <taxon>Peronosporales</taxon>
        <taxon>Peronosporaceae</taxon>
        <taxon>Bremia</taxon>
    </lineage>
</organism>
<evidence type="ECO:0000313" key="2">
    <source>
        <dbReference type="Proteomes" id="UP000294530"/>
    </source>
</evidence>
<dbReference type="GeneID" id="94349913"/>
<dbReference type="Proteomes" id="UP000294530">
    <property type="component" value="Unassembled WGS sequence"/>
</dbReference>
<accession>A0A976IJK1</accession>
<name>A0A976IJK1_BRELC</name>
<dbReference type="AlphaFoldDB" id="A0A976IJK1"/>
<gene>
    <name evidence="1" type="ORF">CCR75_006171</name>
</gene>
<evidence type="ECO:0000313" key="1">
    <source>
        <dbReference type="EMBL" id="TDH72992.1"/>
    </source>
</evidence>
<protein>
    <submittedName>
        <fullName evidence="1">Uncharacterized protein</fullName>
    </submittedName>
</protein>
<dbReference type="KEGG" id="blac:94349913"/>
<dbReference type="RefSeq" id="XP_067822491.1">
    <property type="nucleotide sequence ID" value="XM_067964242.1"/>
</dbReference>